<dbReference type="EMBL" id="FNUS01000008">
    <property type="protein sequence ID" value="SEG58813.1"/>
    <property type="molecule type" value="Genomic_DNA"/>
</dbReference>
<keyword evidence="2" id="KW-1185">Reference proteome</keyword>
<reference evidence="2" key="1">
    <citation type="submission" date="2016-10" db="EMBL/GenBank/DDBJ databases">
        <authorList>
            <person name="Varghese N."/>
            <person name="Submissions S."/>
        </authorList>
    </citation>
    <scope>NUCLEOTIDE SEQUENCE [LARGE SCALE GENOMIC DNA]</scope>
    <source>
        <strain evidence="2">DSM 21580</strain>
    </source>
</reference>
<dbReference type="Proteomes" id="UP000236738">
    <property type="component" value="Unassembled WGS sequence"/>
</dbReference>
<gene>
    <name evidence="1" type="ORF">SAMN05421847_2824</name>
</gene>
<dbReference type="OrthoDB" id="893645at2"/>
<accession>A0A1H6BDB3</accession>
<organism evidence="1 2">
    <name type="scientific">Halpernia humi</name>
    <dbReference type="NCBI Taxonomy" id="493375"/>
    <lineage>
        <taxon>Bacteria</taxon>
        <taxon>Pseudomonadati</taxon>
        <taxon>Bacteroidota</taxon>
        <taxon>Flavobacteriia</taxon>
        <taxon>Flavobacteriales</taxon>
        <taxon>Weeksellaceae</taxon>
        <taxon>Chryseobacterium group</taxon>
        <taxon>Halpernia</taxon>
    </lineage>
</organism>
<name>A0A1H6BDB3_9FLAO</name>
<dbReference type="RefSeq" id="WP_103914669.1">
    <property type="nucleotide sequence ID" value="NZ_FNUS01000008.1"/>
</dbReference>
<evidence type="ECO:0000313" key="1">
    <source>
        <dbReference type="EMBL" id="SEG58813.1"/>
    </source>
</evidence>
<proteinExistence type="predicted"/>
<evidence type="ECO:0000313" key="2">
    <source>
        <dbReference type="Proteomes" id="UP000236738"/>
    </source>
</evidence>
<evidence type="ECO:0008006" key="3">
    <source>
        <dbReference type="Google" id="ProtNLM"/>
    </source>
</evidence>
<sequence length="114" mass="13198">MKSRTLSKIFLLAVFLYFLYAFFKWPIQDYYLNQSGVVTMGKIINERGNNGTNGHFLKENNGDAIVYCYSFNLNGKTYTGDSQSSNYKIGDTIKVIYIKSVPSINRPFYYLKQE</sequence>
<dbReference type="AlphaFoldDB" id="A0A1H6BDB3"/>
<protein>
    <recommendedName>
        <fullName evidence="3">DUF3592 domain-containing protein</fullName>
    </recommendedName>
</protein>